<dbReference type="PANTHER" id="PTHR36966">
    <property type="entry name" value="REP-ASSOCIATED TYROSINE TRANSPOSASE"/>
    <property type="match status" value="1"/>
</dbReference>
<evidence type="ECO:0000313" key="3">
    <source>
        <dbReference type="Proteomes" id="UP000274556"/>
    </source>
</evidence>
<dbReference type="OrthoDB" id="9794403at2"/>
<gene>
    <name evidence="2" type="ORF">BDD21_4300</name>
</gene>
<dbReference type="GO" id="GO:0006313">
    <property type="term" value="P:DNA transposition"/>
    <property type="evidence" value="ECO:0007669"/>
    <property type="project" value="InterPro"/>
</dbReference>
<dbReference type="EMBL" id="RBXL01000001">
    <property type="protein sequence ID" value="RKT46767.1"/>
    <property type="molecule type" value="Genomic_DNA"/>
</dbReference>
<protein>
    <submittedName>
        <fullName evidence="2">Putative transposase</fullName>
    </submittedName>
</protein>
<proteinExistence type="predicted"/>
<dbReference type="NCBIfam" id="NF047646">
    <property type="entry name" value="REP_Tyr_transpos"/>
    <property type="match status" value="1"/>
</dbReference>
<dbReference type="GO" id="GO:0043565">
    <property type="term" value="F:sequence-specific DNA binding"/>
    <property type="evidence" value="ECO:0007669"/>
    <property type="project" value="TreeGrafter"/>
</dbReference>
<reference evidence="2 3" key="1">
    <citation type="submission" date="2018-10" db="EMBL/GenBank/DDBJ databases">
        <title>Genomic Encyclopedia of Archaeal and Bacterial Type Strains, Phase II (KMG-II): from individual species to whole genera.</title>
        <authorList>
            <person name="Goeker M."/>
        </authorList>
    </citation>
    <scope>NUCLEOTIDE SEQUENCE [LARGE SCALE GENOMIC DNA]</scope>
    <source>
        <strain evidence="2 3">DSM 235</strain>
    </source>
</reference>
<dbReference type="GO" id="GO:0004803">
    <property type="term" value="F:transposase activity"/>
    <property type="evidence" value="ECO:0007669"/>
    <property type="project" value="InterPro"/>
</dbReference>
<evidence type="ECO:0000259" key="1">
    <source>
        <dbReference type="SMART" id="SM01321"/>
    </source>
</evidence>
<name>A0A495VEG1_9GAMM</name>
<dbReference type="InterPro" id="IPR002686">
    <property type="entry name" value="Transposase_17"/>
</dbReference>
<sequence>MTNYRRCRVPGVVYFFTLRLADHAGTLLTDHIDPLRSAFRTVRTRHPFEIDAIVILPSHLHCLWSLPEGDSDYSLRWRQIKSAFSTAIPADEIITASRRRKNERGVWQRRFWEHTVRDDRGYATRFDYIHYNPVKHGFVDRVKDWPYSSFHRCVRLGVYSEDWGGGDLEDLDLEES</sequence>
<dbReference type="AlphaFoldDB" id="A0A495VEG1"/>
<dbReference type="InterPro" id="IPR036515">
    <property type="entry name" value="Transposase_17_sf"/>
</dbReference>
<dbReference type="InterPro" id="IPR052715">
    <property type="entry name" value="RAYT_transposase"/>
</dbReference>
<dbReference type="Gene3D" id="3.30.70.1290">
    <property type="entry name" value="Transposase IS200-like"/>
    <property type="match status" value="1"/>
</dbReference>
<comment type="caution">
    <text evidence="2">The sequence shown here is derived from an EMBL/GenBank/DDBJ whole genome shotgun (WGS) entry which is preliminary data.</text>
</comment>
<organism evidence="2 3">
    <name type="scientific">Thiocapsa rosea</name>
    <dbReference type="NCBI Taxonomy" id="69360"/>
    <lineage>
        <taxon>Bacteria</taxon>
        <taxon>Pseudomonadati</taxon>
        <taxon>Pseudomonadota</taxon>
        <taxon>Gammaproteobacteria</taxon>
        <taxon>Chromatiales</taxon>
        <taxon>Chromatiaceae</taxon>
        <taxon>Thiocapsa</taxon>
    </lineage>
</organism>
<dbReference type="RefSeq" id="WP_120798834.1">
    <property type="nucleotide sequence ID" value="NZ_RBXL01000001.1"/>
</dbReference>
<accession>A0A495VEG1</accession>
<feature type="domain" description="Transposase IS200-like" evidence="1">
    <location>
        <begin position="9"/>
        <end position="132"/>
    </location>
</feature>
<dbReference type="SUPFAM" id="SSF143422">
    <property type="entry name" value="Transposase IS200-like"/>
    <property type="match status" value="1"/>
</dbReference>
<dbReference type="SMART" id="SM01321">
    <property type="entry name" value="Y1_Tnp"/>
    <property type="match status" value="1"/>
</dbReference>
<keyword evidence="3" id="KW-1185">Reference proteome</keyword>
<evidence type="ECO:0000313" key="2">
    <source>
        <dbReference type="EMBL" id="RKT46767.1"/>
    </source>
</evidence>
<dbReference type="Proteomes" id="UP000274556">
    <property type="component" value="Unassembled WGS sequence"/>
</dbReference>
<dbReference type="PANTHER" id="PTHR36966:SF1">
    <property type="entry name" value="REP-ASSOCIATED TYROSINE TRANSPOSASE"/>
    <property type="match status" value="1"/>
</dbReference>